<dbReference type="Gene3D" id="3.40.50.20">
    <property type="match status" value="1"/>
</dbReference>
<keyword evidence="9 13" id="KW-0133">Cell shape</keyword>
<dbReference type="PANTHER" id="PTHR23132">
    <property type="entry name" value="D-ALANINE--D-ALANINE LIGASE"/>
    <property type="match status" value="1"/>
</dbReference>
<dbReference type="PANTHER" id="PTHR23132:SF25">
    <property type="entry name" value="D-ALANINE--D-ALANINE LIGASE A"/>
    <property type="match status" value="1"/>
</dbReference>
<evidence type="ECO:0000256" key="2">
    <source>
        <dbReference type="ARBA" id="ARBA00001946"/>
    </source>
</evidence>
<keyword evidence="5" id="KW-0479">Metal-binding</keyword>
<evidence type="ECO:0000256" key="7">
    <source>
        <dbReference type="ARBA" id="ARBA00022840"/>
    </source>
</evidence>
<evidence type="ECO:0000256" key="1">
    <source>
        <dbReference type="ARBA" id="ARBA00001936"/>
    </source>
</evidence>
<dbReference type="EC" id="6.3.2.4" evidence="13"/>
<protein>
    <recommendedName>
        <fullName evidence="13">D-alanine--D-alanine ligase</fullName>
        <ecNumber evidence="13">6.3.2.4</ecNumber>
    </recommendedName>
    <alternativeName>
        <fullName evidence="13">D-Ala-D-Ala ligase</fullName>
    </alternativeName>
    <alternativeName>
        <fullName evidence="13">D-alanylalanine synthetase</fullName>
    </alternativeName>
</protein>
<organism evidence="16 17">
    <name type="scientific">Nocardiopsis sediminis</name>
    <dbReference type="NCBI Taxonomy" id="1778267"/>
    <lineage>
        <taxon>Bacteria</taxon>
        <taxon>Bacillati</taxon>
        <taxon>Actinomycetota</taxon>
        <taxon>Actinomycetes</taxon>
        <taxon>Streptosporangiales</taxon>
        <taxon>Nocardiopsidaceae</taxon>
        <taxon>Nocardiopsis</taxon>
    </lineage>
</organism>
<dbReference type="Gene3D" id="3.30.470.20">
    <property type="entry name" value="ATP-grasp fold, B domain"/>
    <property type="match status" value="1"/>
</dbReference>
<evidence type="ECO:0000256" key="11">
    <source>
        <dbReference type="ARBA" id="ARBA00023211"/>
    </source>
</evidence>
<keyword evidence="6 14" id="KW-0547">Nucleotide-binding</keyword>
<evidence type="ECO:0000313" key="17">
    <source>
        <dbReference type="Proteomes" id="UP001595847"/>
    </source>
</evidence>
<evidence type="ECO:0000256" key="4">
    <source>
        <dbReference type="ARBA" id="ARBA00022598"/>
    </source>
</evidence>
<evidence type="ECO:0000256" key="10">
    <source>
        <dbReference type="ARBA" id="ARBA00022984"/>
    </source>
</evidence>
<dbReference type="PROSITE" id="PS50975">
    <property type="entry name" value="ATP_GRASP"/>
    <property type="match status" value="1"/>
</dbReference>
<dbReference type="NCBIfam" id="NF002528">
    <property type="entry name" value="PRK01966.1-4"/>
    <property type="match status" value="1"/>
</dbReference>
<evidence type="ECO:0000256" key="12">
    <source>
        <dbReference type="ARBA" id="ARBA00023316"/>
    </source>
</evidence>
<evidence type="ECO:0000256" key="9">
    <source>
        <dbReference type="ARBA" id="ARBA00022960"/>
    </source>
</evidence>
<dbReference type="InterPro" id="IPR013815">
    <property type="entry name" value="ATP_grasp_subdomain_1"/>
</dbReference>
<name>A0ABV8FUS9_9ACTN</name>
<evidence type="ECO:0000256" key="5">
    <source>
        <dbReference type="ARBA" id="ARBA00022723"/>
    </source>
</evidence>
<comment type="caution">
    <text evidence="16">The sequence shown here is derived from an EMBL/GenBank/DDBJ whole genome shotgun (WGS) entry which is preliminary data.</text>
</comment>
<keyword evidence="12 13" id="KW-0961">Cell wall biogenesis/degradation</keyword>
<feature type="domain" description="ATP-grasp" evidence="15">
    <location>
        <begin position="119"/>
        <end position="322"/>
    </location>
</feature>
<dbReference type="Proteomes" id="UP001595847">
    <property type="component" value="Unassembled WGS sequence"/>
</dbReference>
<comment type="similarity">
    <text evidence="3 13">Belongs to the D-alanine--D-alanine ligase family.</text>
</comment>
<comment type="cofactor">
    <cofactor evidence="1">
        <name>Mn(2+)</name>
        <dbReference type="ChEBI" id="CHEBI:29035"/>
    </cofactor>
</comment>
<keyword evidence="13" id="KW-0963">Cytoplasm</keyword>
<dbReference type="NCBIfam" id="TIGR01205">
    <property type="entry name" value="D_ala_D_alaTIGR"/>
    <property type="match status" value="1"/>
</dbReference>
<dbReference type="HAMAP" id="MF_00047">
    <property type="entry name" value="Dala_Dala_lig"/>
    <property type="match status" value="1"/>
</dbReference>
<keyword evidence="4 13" id="KW-0436">Ligase</keyword>
<dbReference type="InterPro" id="IPR011761">
    <property type="entry name" value="ATP-grasp"/>
</dbReference>
<dbReference type="SUPFAM" id="SSF56059">
    <property type="entry name" value="Glutathione synthetase ATP-binding domain-like"/>
    <property type="match status" value="1"/>
</dbReference>
<keyword evidence="10 13" id="KW-0573">Peptidoglycan synthesis</keyword>
<dbReference type="Gene3D" id="3.30.1490.20">
    <property type="entry name" value="ATP-grasp fold, A domain"/>
    <property type="match status" value="1"/>
</dbReference>
<keyword evidence="8" id="KW-0460">Magnesium</keyword>
<evidence type="ECO:0000256" key="6">
    <source>
        <dbReference type="ARBA" id="ARBA00022741"/>
    </source>
</evidence>
<dbReference type="Pfam" id="PF07478">
    <property type="entry name" value="Dala_Dala_lig_C"/>
    <property type="match status" value="1"/>
</dbReference>
<dbReference type="PIRSF" id="PIRSF039102">
    <property type="entry name" value="Ddl/VanB"/>
    <property type="match status" value="1"/>
</dbReference>
<evidence type="ECO:0000259" key="15">
    <source>
        <dbReference type="PROSITE" id="PS50975"/>
    </source>
</evidence>
<keyword evidence="7 14" id="KW-0067">ATP-binding</keyword>
<dbReference type="PROSITE" id="PS00843">
    <property type="entry name" value="DALA_DALA_LIGASE_1"/>
    <property type="match status" value="1"/>
</dbReference>
<evidence type="ECO:0000256" key="3">
    <source>
        <dbReference type="ARBA" id="ARBA00010871"/>
    </source>
</evidence>
<comment type="catalytic activity">
    <reaction evidence="13">
        <text>2 D-alanine + ATP = D-alanyl-D-alanine + ADP + phosphate + H(+)</text>
        <dbReference type="Rhea" id="RHEA:11224"/>
        <dbReference type="ChEBI" id="CHEBI:15378"/>
        <dbReference type="ChEBI" id="CHEBI:30616"/>
        <dbReference type="ChEBI" id="CHEBI:43474"/>
        <dbReference type="ChEBI" id="CHEBI:57416"/>
        <dbReference type="ChEBI" id="CHEBI:57822"/>
        <dbReference type="ChEBI" id="CHEBI:456216"/>
        <dbReference type="EC" id="6.3.2.4"/>
    </reaction>
</comment>
<reference evidence="17" key="1">
    <citation type="journal article" date="2019" name="Int. J. Syst. Evol. Microbiol.">
        <title>The Global Catalogue of Microorganisms (GCM) 10K type strain sequencing project: providing services to taxonomists for standard genome sequencing and annotation.</title>
        <authorList>
            <consortium name="The Broad Institute Genomics Platform"/>
            <consortium name="The Broad Institute Genome Sequencing Center for Infectious Disease"/>
            <person name="Wu L."/>
            <person name="Ma J."/>
        </authorList>
    </citation>
    <scope>NUCLEOTIDE SEQUENCE [LARGE SCALE GENOMIC DNA]</scope>
    <source>
        <strain evidence="17">TBRC 1826</strain>
    </source>
</reference>
<gene>
    <name evidence="13" type="primary">ddl</name>
    <name evidence="16" type="ORF">ACFOVU_24180</name>
</gene>
<evidence type="ECO:0000256" key="8">
    <source>
        <dbReference type="ARBA" id="ARBA00022842"/>
    </source>
</evidence>
<dbReference type="InterPro" id="IPR016185">
    <property type="entry name" value="PreATP-grasp_dom_sf"/>
</dbReference>
<evidence type="ECO:0000313" key="16">
    <source>
        <dbReference type="EMBL" id="MFC3999038.1"/>
    </source>
</evidence>
<accession>A0ABV8FUS9</accession>
<keyword evidence="11" id="KW-0464">Manganese</keyword>
<comment type="pathway">
    <text evidence="13">Cell wall biogenesis; peptidoglycan biosynthesis.</text>
</comment>
<dbReference type="InterPro" id="IPR005905">
    <property type="entry name" value="D_ala_D_ala"/>
</dbReference>
<comment type="subcellular location">
    <subcellularLocation>
        <location evidence="13">Cytoplasm</location>
    </subcellularLocation>
</comment>
<dbReference type="RefSeq" id="WP_378537246.1">
    <property type="nucleotide sequence ID" value="NZ_JBHSBH010000015.1"/>
</dbReference>
<dbReference type="InterPro" id="IPR011095">
    <property type="entry name" value="Dala_Dala_lig_C"/>
</dbReference>
<dbReference type="EMBL" id="JBHSBH010000015">
    <property type="protein sequence ID" value="MFC3999038.1"/>
    <property type="molecule type" value="Genomic_DNA"/>
</dbReference>
<keyword evidence="17" id="KW-1185">Reference proteome</keyword>
<evidence type="ECO:0000256" key="13">
    <source>
        <dbReference type="HAMAP-Rule" id="MF_00047"/>
    </source>
</evidence>
<comment type="cofactor">
    <cofactor evidence="2">
        <name>Mg(2+)</name>
        <dbReference type="ChEBI" id="CHEBI:18420"/>
    </cofactor>
</comment>
<proteinExistence type="inferred from homology"/>
<dbReference type="InterPro" id="IPR000291">
    <property type="entry name" value="D-Ala_lig_Van_CS"/>
</dbReference>
<sequence length="329" mass="34918">MPSTDGRVHVIVVCGGSGAEHDVSIASADSILQHLDASVYRATRLVIGHDGRWFHDGEALPGLSAAVVMLEAADVVFPVIHGTGGEDGTLAALLDLCAVPYVGPGLRAGAVSMDKHLTKLLARDAGVRVAPGVLLDSREPDVLDSVPGDLDTPLFVKPDQEGSSFGVSRVTDLDELEKAVALAAEFDRYVLVEKEVEGREIDIAVLERPDGSLSVSAPLEIRVGSGAFFDTDAKYADGGAEFLVPAPISDEWADRLRRTSLLLFGLLGCTGLARLDYFVDDLGEPILNEINVVPGLTSHSQVPRMFQAQGIGYPELLDILIRTAMARTA</sequence>
<dbReference type="GO" id="GO:0016874">
    <property type="term" value="F:ligase activity"/>
    <property type="evidence" value="ECO:0007669"/>
    <property type="project" value="UniProtKB-KW"/>
</dbReference>
<evidence type="ECO:0000256" key="14">
    <source>
        <dbReference type="PROSITE-ProRule" id="PRU00409"/>
    </source>
</evidence>
<dbReference type="SUPFAM" id="SSF52440">
    <property type="entry name" value="PreATP-grasp domain"/>
    <property type="match status" value="1"/>
</dbReference>
<comment type="function">
    <text evidence="13">Cell wall formation.</text>
</comment>
<dbReference type="Pfam" id="PF01820">
    <property type="entry name" value="Dala_Dala_lig_N"/>
    <property type="match status" value="2"/>
</dbReference>
<dbReference type="InterPro" id="IPR011127">
    <property type="entry name" value="Dala_Dala_lig_N"/>
</dbReference>